<dbReference type="SUPFAM" id="SSF54506">
    <property type="entry name" value="Diaminopimelate epimerase-like"/>
    <property type="match status" value="2"/>
</dbReference>
<dbReference type="GO" id="GO:0005829">
    <property type="term" value="C:cytosol"/>
    <property type="evidence" value="ECO:0007669"/>
    <property type="project" value="TreeGrafter"/>
</dbReference>
<comment type="caution">
    <text evidence="5">The sequence shown here is derived from an EMBL/GenBank/DDBJ whole genome shotgun (WGS) entry which is preliminary data.</text>
</comment>
<feature type="site" description="Could be important to modulate the pK values of the two catalytic cysteine residues" evidence="3">
    <location>
        <position position="193"/>
    </location>
</feature>
<dbReference type="Pfam" id="PF01678">
    <property type="entry name" value="DAP_epimerase"/>
    <property type="match status" value="2"/>
</dbReference>
<dbReference type="InterPro" id="IPR001653">
    <property type="entry name" value="DAP_epimerase_DapF"/>
</dbReference>
<comment type="caution">
    <text evidence="3">Lacks conserved residue(s) required for the propagation of feature annotation.</text>
</comment>
<feature type="site" description="Could be important to modulate the pK values of the two catalytic cysteine residues" evidence="3">
    <location>
        <position position="143"/>
    </location>
</feature>
<keyword evidence="3" id="KW-0963">Cytoplasm</keyword>
<feature type="binding site" evidence="3">
    <location>
        <position position="14"/>
    </location>
    <ligand>
        <name>substrate</name>
    </ligand>
</feature>
<dbReference type="PANTHER" id="PTHR31689">
    <property type="entry name" value="DIAMINOPIMELATE EPIMERASE, CHLOROPLASTIC"/>
    <property type="match status" value="1"/>
</dbReference>
<dbReference type="GO" id="GO:0008837">
    <property type="term" value="F:diaminopimelate epimerase activity"/>
    <property type="evidence" value="ECO:0007669"/>
    <property type="project" value="UniProtKB-UniRule"/>
</dbReference>
<protein>
    <recommendedName>
        <fullName evidence="3 4">Diaminopimelate epimerase</fullName>
        <shortName evidence="3">DAP epimerase</shortName>
        <ecNumber evidence="3 4">5.1.1.7</ecNumber>
    </recommendedName>
    <alternativeName>
        <fullName evidence="3">PLP-independent amino acid racemase</fullName>
    </alternativeName>
</protein>
<feature type="active site" description="Proton donor" evidence="3">
    <location>
        <position position="76"/>
    </location>
</feature>
<dbReference type="GO" id="GO:0009089">
    <property type="term" value="P:lysine biosynthetic process via diaminopimelate"/>
    <property type="evidence" value="ECO:0007669"/>
    <property type="project" value="UniProtKB-UniRule"/>
</dbReference>
<feature type="binding site" evidence="3">
    <location>
        <position position="175"/>
    </location>
    <ligand>
        <name>substrate</name>
    </ligand>
</feature>
<comment type="pathway">
    <text evidence="3">Amino-acid biosynthesis; L-lysine biosynthesis via DAP pathway; DL-2,6-diaminopimelate from LL-2,6-diaminopimelate: step 1/1.</text>
</comment>
<evidence type="ECO:0000313" key="6">
    <source>
        <dbReference type="Proteomes" id="UP000029736"/>
    </source>
</evidence>
<dbReference type="AlphaFoldDB" id="A0A098S6D2"/>
<accession>A0A098S6D2</accession>
<dbReference type="UniPathway" id="UPA00034">
    <property type="reaction ID" value="UER00025"/>
</dbReference>
<evidence type="ECO:0000256" key="2">
    <source>
        <dbReference type="ARBA" id="ARBA00023235"/>
    </source>
</evidence>
<comment type="catalytic activity">
    <reaction evidence="3">
        <text>(2S,6S)-2,6-diaminopimelate = meso-2,6-diaminopimelate</text>
        <dbReference type="Rhea" id="RHEA:15393"/>
        <dbReference type="ChEBI" id="CHEBI:57609"/>
        <dbReference type="ChEBI" id="CHEBI:57791"/>
        <dbReference type="EC" id="5.1.1.7"/>
    </reaction>
</comment>
<comment type="subcellular location">
    <subcellularLocation>
        <location evidence="3">Cytoplasm</location>
    </subcellularLocation>
</comment>
<dbReference type="OrthoDB" id="9805408at2"/>
<comment type="similarity">
    <text evidence="1 3">Belongs to the diaminopimelate epimerase family.</text>
</comment>
<keyword evidence="2 3" id="KW-0413">Isomerase</keyword>
<dbReference type="Proteomes" id="UP000029736">
    <property type="component" value="Unassembled WGS sequence"/>
</dbReference>
<dbReference type="NCBIfam" id="TIGR00652">
    <property type="entry name" value="DapF"/>
    <property type="match status" value="1"/>
</dbReference>
<feature type="binding site" evidence="3">
    <location>
        <begin position="77"/>
        <end position="78"/>
    </location>
    <ligand>
        <name>substrate</name>
    </ligand>
</feature>
<evidence type="ECO:0000313" key="5">
    <source>
        <dbReference type="EMBL" id="KGE87641.1"/>
    </source>
</evidence>
<name>A0A098S6D2_9BACT</name>
<evidence type="ECO:0000256" key="4">
    <source>
        <dbReference type="NCBIfam" id="TIGR00652"/>
    </source>
</evidence>
<evidence type="ECO:0000256" key="3">
    <source>
        <dbReference type="HAMAP-Rule" id="MF_00197"/>
    </source>
</evidence>
<dbReference type="EMBL" id="JPOS01000034">
    <property type="protein sequence ID" value="KGE87641.1"/>
    <property type="molecule type" value="Genomic_DNA"/>
</dbReference>
<proteinExistence type="inferred from homology"/>
<dbReference type="EC" id="5.1.1.7" evidence="3 4"/>
<gene>
    <name evidence="3" type="primary">dapF</name>
    <name evidence="5" type="ORF">IX84_13950</name>
</gene>
<evidence type="ECO:0000256" key="1">
    <source>
        <dbReference type="ARBA" id="ARBA00010219"/>
    </source>
</evidence>
<dbReference type="HAMAP" id="MF_00197">
    <property type="entry name" value="DAP_epimerase"/>
    <property type="match status" value="1"/>
</dbReference>
<organism evidence="5 6">
    <name type="scientific">Phaeodactylibacter xiamenensis</name>
    <dbReference type="NCBI Taxonomy" id="1524460"/>
    <lineage>
        <taxon>Bacteria</taxon>
        <taxon>Pseudomonadati</taxon>
        <taxon>Bacteroidota</taxon>
        <taxon>Saprospiria</taxon>
        <taxon>Saprospirales</taxon>
        <taxon>Haliscomenobacteraceae</taxon>
        <taxon>Phaeodactylibacter</taxon>
    </lineage>
</organism>
<keyword evidence="3" id="KW-0028">Amino-acid biosynthesis</keyword>
<reference evidence="5 6" key="1">
    <citation type="journal article" date="2014" name="Int. J. Syst. Evol. Microbiol.">
        <title>Phaeodactylibacter xiamenensis gen. nov., sp. nov., a member of the family Saprospiraceae isolated from the marine alga Phaeodactylum tricornutum.</title>
        <authorList>
            <person name="Chen Z.Jr."/>
            <person name="Lei X."/>
            <person name="Lai Q."/>
            <person name="Li Y."/>
            <person name="Zhang B."/>
            <person name="Zhang J."/>
            <person name="Zhang H."/>
            <person name="Yang L."/>
            <person name="Zheng W."/>
            <person name="Tian Y."/>
            <person name="Yu Z."/>
            <person name="Xu H.Jr."/>
            <person name="Zheng T."/>
        </authorList>
    </citation>
    <scope>NUCLEOTIDE SEQUENCE [LARGE SCALE GENOMIC DNA]</scope>
    <source>
        <strain evidence="5 6">KD52</strain>
    </source>
</reference>
<feature type="binding site" evidence="3">
    <location>
        <begin position="193"/>
        <end position="194"/>
    </location>
    <ligand>
        <name>substrate</name>
    </ligand>
</feature>
<feature type="binding site" evidence="3">
    <location>
        <position position="67"/>
    </location>
    <ligand>
        <name>substrate</name>
    </ligand>
</feature>
<dbReference type="Gene3D" id="3.10.310.10">
    <property type="entry name" value="Diaminopimelate Epimerase, Chain A, domain 1"/>
    <property type="match status" value="2"/>
</dbReference>
<feature type="active site" description="Proton acceptor" evidence="3">
    <location>
        <position position="203"/>
    </location>
</feature>
<comment type="function">
    <text evidence="3">Catalyzes the stereoinversion of LL-2,6-diaminopimelate (L,L-DAP) to meso-diaminopimelate (meso-DAP), a precursor of L-lysine and an essential component of the bacterial peptidoglycan.</text>
</comment>
<keyword evidence="3" id="KW-0457">Lysine biosynthesis</keyword>
<dbReference type="STRING" id="1524460.IX84_13950"/>
<dbReference type="PANTHER" id="PTHR31689:SF0">
    <property type="entry name" value="DIAMINOPIMELATE EPIMERASE"/>
    <property type="match status" value="1"/>
</dbReference>
<keyword evidence="6" id="KW-1185">Reference proteome</keyword>
<sequence length="267" mass="30146">MKLLQFYKYQGTGNDFIMINQMKSTVLDGSETALIKRLCDRRFGIGADGLILLQPKQGYDFEMDYFNADGHRGSMCGNGARCTVAFARSLGLEQSSYYFFAPDGPHRARLSLKKEGWFEIEMSDVLKVERGQDYFFMDTGSPHYVRFEETLHALNVEKEGRHIRYNEQFAATGTNVNFVSAAPSLPLQVFTYERGVEAETLSCGTGVTAAAIAYTLRHKLLDEPGITIPVQTKGGILEIRMDKKEDRYSKIWLCGPAEEVFQGHLYI</sequence>
<feature type="binding site" evidence="3">
    <location>
        <begin position="204"/>
        <end position="205"/>
    </location>
    <ligand>
        <name>substrate</name>
    </ligand>
</feature>
<comment type="subunit">
    <text evidence="3">Homodimer.</text>
</comment>
<dbReference type="RefSeq" id="WP_044221415.1">
    <property type="nucleotide sequence ID" value="NZ_JBKAGJ010000020.1"/>
</dbReference>